<keyword evidence="9" id="KW-1185">Reference proteome</keyword>
<dbReference type="AlphaFoldDB" id="A0A9Q1CI83"/>
<feature type="coiled-coil region" evidence="6">
    <location>
        <begin position="106"/>
        <end position="175"/>
    </location>
</feature>
<feature type="compositionally biased region" description="Basic and acidic residues" evidence="7">
    <location>
        <begin position="184"/>
        <end position="198"/>
    </location>
</feature>
<evidence type="ECO:0000256" key="4">
    <source>
        <dbReference type="ARBA" id="ARBA00023163"/>
    </source>
</evidence>
<evidence type="ECO:0000256" key="7">
    <source>
        <dbReference type="SAM" id="MobiDB-lite"/>
    </source>
</evidence>
<comment type="caution">
    <text evidence="8">The sequence shown here is derived from an EMBL/GenBank/DDBJ whole genome shotgun (WGS) entry which is preliminary data.</text>
</comment>
<dbReference type="GO" id="GO:0010468">
    <property type="term" value="P:regulation of gene expression"/>
    <property type="evidence" value="ECO:0007669"/>
    <property type="project" value="UniProtKB-ARBA"/>
</dbReference>
<organism evidence="8 9">
    <name type="scientific">Holothuria leucospilota</name>
    <name type="common">Black long sea cucumber</name>
    <name type="synonym">Mertensiothuria leucospilota</name>
    <dbReference type="NCBI Taxonomy" id="206669"/>
    <lineage>
        <taxon>Eukaryota</taxon>
        <taxon>Metazoa</taxon>
        <taxon>Echinodermata</taxon>
        <taxon>Eleutherozoa</taxon>
        <taxon>Echinozoa</taxon>
        <taxon>Holothuroidea</taxon>
        <taxon>Aspidochirotacea</taxon>
        <taxon>Aspidochirotida</taxon>
        <taxon>Holothuriidae</taxon>
        <taxon>Holothuria</taxon>
    </lineage>
</organism>
<keyword evidence="5" id="KW-0539">Nucleus</keyword>
<keyword evidence="3" id="KW-0805">Transcription regulation</keyword>
<evidence type="ECO:0000256" key="1">
    <source>
        <dbReference type="ARBA" id="ARBA00004123"/>
    </source>
</evidence>
<keyword evidence="6" id="KW-0175">Coiled coil</keyword>
<evidence type="ECO:0000256" key="6">
    <source>
        <dbReference type="SAM" id="Coils"/>
    </source>
</evidence>
<reference evidence="8" key="1">
    <citation type="submission" date="2021-10" db="EMBL/GenBank/DDBJ databases">
        <title>Tropical sea cucumber genome reveals ecological adaptation and Cuvierian tubules defense mechanism.</title>
        <authorList>
            <person name="Chen T."/>
        </authorList>
    </citation>
    <scope>NUCLEOTIDE SEQUENCE</scope>
    <source>
        <strain evidence="8">Nanhai2018</strain>
        <tissue evidence="8">Muscle</tissue>
    </source>
</reference>
<evidence type="ECO:0000256" key="5">
    <source>
        <dbReference type="ARBA" id="ARBA00023242"/>
    </source>
</evidence>
<dbReference type="OrthoDB" id="20886at2759"/>
<dbReference type="Pfam" id="PF08598">
    <property type="entry name" value="Sds3"/>
    <property type="match status" value="1"/>
</dbReference>
<keyword evidence="4" id="KW-0804">Transcription</keyword>
<dbReference type="Gene3D" id="1.20.5.1500">
    <property type="match status" value="1"/>
</dbReference>
<accession>A0A9Q1CI83</accession>
<dbReference type="Proteomes" id="UP001152320">
    <property type="component" value="Chromosome 3"/>
</dbReference>
<evidence type="ECO:0000313" key="8">
    <source>
        <dbReference type="EMBL" id="KAJ8045170.1"/>
    </source>
</evidence>
<dbReference type="SMART" id="SM01401">
    <property type="entry name" value="Sds3"/>
    <property type="match status" value="1"/>
</dbReference>
<evidence type="ECO:0000313" key="9">
    <source>
        <dbReference type="Proteomes" id="UP001152320"/>
    </source>
</evidence>
<comment type="subcellular location">
    <subcellularLocation>
        <location evidence="1">Nucleus</location>
    </subcellularLocation>
</comment>
<dbReference type="EMBL" id="JAIZAY010000003">
    <property type="protein sequence ID" value="KAJ8045170.1"/>
    <property type="molecule type" value="Genomic_DNA"/>
</dbReference>
<evidence type="ECO:0000256" key="2">
    <source>
        <dbReference type="ARBA" id="ARBA00022491"/>
    </source>
</evidence>
<dbReference type="InterPro" id="IPR013907">
    <property type="entry name" value="Sds3"/>
</dbReference>
<dbReference type="PANTHER" id="PTHR21964">
    <property type="entry name" value="BREAST CANCER METASTASIS-SUPPRESSOR 1"/>
    <property type="match status" value="1"/>
</dbReference>
<dbReference type="GO" id="GO:0005654">
    <property type="term" value="C:nucleoplasm"/>
    <property type="evidence" value="ECO:0007669"/>
    <property type="project" value="UniProtKB-ARBA"/>
</dbReference>
<gene>
    <name evidence="8" type="ORF">HOLleu_08118</name>
</gene>
<sequence>MQANGRGCAESDAEEMEVDQSSSDSEKSEEEESDSGSSGSEDSSEYDEEVSEVRRLECLDFMNELEHQFNTLRDQLLIEKKLQTEMKLEQIRREDGEEYIKPLECLEQIKRKRLEIASIMKELRQKNIRNKFECESKASREHLESEKRLMKEALQADLEEKVRKLEEDRDNIDLTTEIWNHNQNLKEKGKKMDSQSSDRKKKPVSVSGPYIVYLLRDEDILDDWTTIMKARGAVARRKADSEVRHDKNHNAVRFVEGKLQYNGKWFHRKDRVMVRIKDESALKATITSINSWEVWIKKSDGLKFKVHLSSLEQGKATLKHVST</sequence>
<protein>
    <submittedName>
        <fullName evidence="8">Breast cancer metastasis-suppressor 1-like protein-A</fullName>
    </submittedName>
</protein>
<proteinExistence type="predicted"/>
<feature type="region of interest" description="Disordered" evidence="7">
    <location>
        <begin position="1"/>
        <end position="49"/>
    </location>
</feature>
<evidence type="ECO:0000256" key="3">
    <source>
        <dbReference type="ARBA" id="ARBA00023015"/>
    </source>
</evidence>
<feature type="region of interest" description="Disordered" evidence="7">
    <location>
        <begin position="183"/>
        <end position="203"/>
    </location>
</feature>
<name>A0A9Q1CI83_HOLLE</name>
<keyword evidence="2" id="KW-0678">Repressor</keyword>